<dbReference type="EMBL" id="ML738295">
    <property type="protein sequence ID" value="KAE8319109.1"/>
    <property type="molecule type" value="Genomic_DNA"/>
</dbReference>
<keyword evidence="3" id="KW-1185">Reference proteome</keyword>
<proteinExistence type="predicted"/>
<sequence length="119" mass="13817">MLKSSGRRARQREEEEEGGGVGKGSRRGRRSKGRLTKEGRLTSEREKKTREAEKKVSFNRSPARPFSPSHWSIVGWISFIHSIHSFNLVFILNSFKRSHSNSHDYDYWTFLPFFSPTVS</sequence>
<organism evidence="2 3">
    <name type="scientific">Aspergillus transmontanensis</name>
    <dbReference type="NCBI Taxonomy" id="1034304"/>
    <lineage>
        <taxon>Eukaryota</taxon>
        <taxon>Fungi</taxon>
        <taxon>Dikarya</taxon>
        <taxon>Ascomycota</taxon>
        <taxon>Pezizomycotina</taxon>
        <taxon>Eurotiomycetes</taxon>
        <taxon>Eurotiomycetidae</taxon>
        <taxon>Eurotiales</taxon>
        <taxon>Aspergillaceae</taxon>
        <taxon>Aspergillus</taxon>
        <taxon>Aspergillus subgen. Circumdati</taxon>
    </lineage>
</organism>
<protein>
    <submittedName>
        <fullName evidence="2">Uncharacterized protein</fullName>
    </submittedName>
</protein>
<gene>
    <name evidence="2" type="ORF">BDV41DRAFT_289819</name>
</gene>
<feature type="region of interest" description="Disordered" evidence="1">
    <location>
        <begin position="1"/>
        <end position="67"/>
    </location>
</feature>
<dbReference type="Proteomes" id="UP000325433">
    <property type="component" value="Unassembled WGS sequence"/>
</dbReference>
<evidence type="ECO:0000256" key="1">
    <source>
        <dbReference type="SAM" id="MobiDB-lite"/>
    </source>
</evidence>
<feature type="compositionally biased region" description="Basic and acidic residues" evidence="1">
    <location>
        <begin position="35"/>
        <end position="56"/>
    </location>
</feature>
<dbReference type="AlphaFoldDB" id="A0A5N6WH14"/>
<evidence type="ECO:0000313" key="3">
    <source>
        <dbReference type="Proteomes" id="UP000325433"/>
    </source>
</evidence>
<name>A0A5N6WH14_9EURO</name>
<reference evidence="3" key="1">
    <citation type="submission" date="2019-04" db="EMBL/GenBank/DDBJ databases">
        <title>Friends and foes A comparative genomics studyof 23 Aspergillus species from section Flavi.</title>
        <authorList>
            <consortium name="DOE Joint Genome Institute"/>
            <person name="Kjaerbolling I."/>
            <person name="Vesth T."/>
            <person name="Frisvad J.C."/>
            <person name="Nybo J.L."/>
            <person name="Theobald S."/>
            <person name="Kildgaard S."/>
            <person name="Isbrandt T."/>
            <person name="Kuo A."/>
            <person name="Sato A."/>
            <person name="Lyhne E.K."/>
            <person name="Kogle M.E."/>
            <person name="Wiebenga A."/>
            <person name="Kun R.S."/>
            <person name="Lubbers R.J."/>
            <person name="Makela M.R."/>
            <person name="Barry K."/>
            <person name="Chovatia M."/>
            <person name="Clum A."/>
            <person name="Daum C."/>
            <person name="Haridas S."/>
            <person name="He G."/>
            <person name="LaButti K."/>
            <person name="Lipzen A."/>
            <person name="Mondo S."/>
            <person name="Riley R."/>
            <person name="Salamov A."/>
            <person name="Simmons B.A."/>
            <person name="Magnuson J.K."/>
            <person name="Henrissat B."/>
            <person name="Mortensen U.H."/>
            <person name="Larsen T.O."/>
            <person name="Devries R.P."/>
            <person name="Grigoriev I.V."/>
            <person name="Machida M."/>
            <person name="Baker S.E."/>
            <person name="Andersen M.R."/>
        </authorList>
    </citation>
    <scope>NUCLEOTIDE SEQUENCE [LARGE SCALE GENOMIC DNA]</scope>
    <source>
        <strain evidence="3">CBS 130015</strain>
    </source>
</reference>
<feature type="compositionally biased region" description="Basic residues" evidence="1">
    <location>
        <begin position="24"/>
        <end position="34"/>
    </location>
</feature>
<evidence type="ECO:0000313" key="2">
    <source>
        <dbReference type="EMBL" id="KAE8319109.1"/>
    </source>
</evidence>
<accession>A0A5N6WH14</accession>
<feature type="compositionally biased region" description="Basic residues" evidence="1">
    <location>
        <begin position="1"/>
        <end position="10"/>
    </location>
</feature>